<proteinExistence type="predicted"/>
<sequence length="500" mass="55778">MLGQRLPREKIKGTAVVCGGSVGGLLAARVCHDHFDEVIIVESEAWMNSPDAIRADVWNQEGKRSRVMQYESLHVVLAMGYKIMTKLFLGIEEKAHASGVKILPTDIHIHMWGNVPRTPYAEYGGVLPKTMRAGRAGIETFLRRLVLGGDYKNIRQIIGTVTGVSRSPQDVGYLDEVAVRTSEGTQQIRATLVIDCTGPAASGLKWLRREGYGFADEYARNQLSLDQLKVTYDQKLHYSTLQFRVPPELGRKLPGLPVSWDECGWIYCLSTDPDQDSRNIYSQRIDGDIVQLCFSSLGDSDLPVTLEEGKAFTRSLVTEKPIPETFFAMLDMLDEVKDTMTCSRVRFPGSSHIRYERAVNLPSNWVALGDSVMRVNPVYGQGCSKAFYGALCLNALLLNLTSIPKDFSKKYFSSHAEKIKPLWTSLKSGDYAYKTTVPVQGESLSQGSLARWYTKKLTILSFTDDQAGSAMWHIRMLLAPPIDVFQFGLILKVFLSLVKG</sequence>
<gene>
    <name evidence="1" type="ORF">BT62DRAFT_952936</name>
</gene>
<reference evidence="1" key="1">
    <citation type="submission" date="2020-11" db="EMBL/GenBank/DDBJ databases">
        <title>Adaptations for nitrogen fixation in a non-lichenized fungal sporocarp promotes dispersal by wood-feeding termites.</title>
        <authorList>
            <consortium name="DOE Joint Genome Institute"/>
            <person name="Koch R.A."/>
            <person name="Yoon G."/>
            <person name="Arayal U."/>
            <person name="Lail K."/>
            <person name="Amirebrahimi M."/>
            <person name="Labutti K."/>
            <person name="Lipzen A."/>
            <person name="Riley R."/>
            <person name="Barry K."/>
            <person name="Henrissat B."/>
            <person name="Grigoriev I.V."/>
            <person name="Herr J.R."/>
            <person name="Aime M.C."/>
        </authorList>
    </citation>
    <scope>NUCLEOTIDE SEQUENCE</scope>
    <source>
        <strain evidence="1">MCA 3950</strain>
    </source>
</reference>
<dbReference type="EMBL" id="MU250542">
    <property type="protein sequence ID" value="KAG7444005.1"/>
    <property type="molecule type" value="Genomic_DNA"/>
</dbReference>
<dbReference type="SUPFAM" id="SSF51905">
    <property type="entry name" value="FAD/NAD(P)-binding domain"/>
    <property type="match status" value="1"/>
</dbReference>
<accession>A0A9P8AQH9</accession>
<dbReference type="OrthoDB" id="10051892at2759"/>
<organism evidence="1 2">
    <name type="scientific">Guyanagaster necrorhizus</name>
    <dbReference type="NCBI Taxonomy" id="856835"/>
    <lineage>
        <taxon>Eukaryota</taxon>
        <taxon>Fungi</taxon>
        <taxon>Dikarya</taxon>
        <taxon>Basidiomycota</taxon>
        <taxon>Agaricomycotina</taxon>
        <taxon>Agaricomycetes</taxon>
        <taxon>Agaricomycetidae</taxon>
        <taxon>Agaricales</taxon>
        <taxon>Marasmiineae</taxon>
        <taxon>Physalacriaceae</taxon>
        <taxon>Guyanagaster</taxon>
    </lineage>
</organism>
<dbReference type="RefSeq" id="XP_043037505.1">
    <property type="nucleotide sequence ID" value="XM_043188248.1"/>
</dbReference>
<dbReference type="Proteomes" id="UP000812287">
    <property type="component" value="Unassembled WGS sequence"/>
</dbReference>
<name>A0A9P8AQH9_9AGAR</name>
<dbReference type="InterPro" id="IPR036188">
    <property type="entry name" value="FAD/NAD-bd_sf"/>
</dbReference>
<dbReference type="GeneID" id="66110545"/>
<evidence type="ECO:0000313" key="1">
    <source>
        <dbReference type="EMBL" id="KAG7444005.1"/>
    </source>
</evidence>
<dbReference type="AlphaFoldDB" id="A0A9P8AQH9"/>
<comment type="caution">
    <text evidence="1">The sequence shown here is derived from an EMBL/GenBank/DDBJ whole genome shotgun (WGS) entry which is preliminary data.</text>
</comment>
<keyword evidence="2" id="KW-1185">Reference proteome</keyword>
<dbReference type="Gene3D" id="3.50.50.60">
    <property type="entry name" value="FAD/NAD(P)-binding domain"/>
    <property type="match status" value="1"/>
</dbReference>
<evidence type="ECO:0000313" key="2">
    <source>
        <dbReference type="Proteomes" id="UP000812287"/>
    </source>
</evidence>
<protein>
    <submittedName>
        <fullName evidence="1">Uncharacterized protein</fullName>
    </submittedName>
</protein>